<keyword evidence="5 12" id="KW-0479">Metal-binding</keyword>
<evidence type="ECO:0000256" key="3">
    <source>
        <dbReference type="ARBA" id="ARBA00022605"/>
    </source>
</evidence>
<feature type="binding site" evidence="12">
    <location>
        <position position="16"/>
    </location>
    <ligand>
        <name>Mg(2+)</name>
        <dbReference type="ChEBI" id="CHEBI:18420"/>
    </ligand>
</feature>
<evidence type="ECO:0000256" key="12">
    <source>
        <dbReference type="HAMAP-Rule" id="MF_01269"/>
    </source>
</evidence>
<keyword evidence="10 12" id="KW-0057">Aromatic amino acid biosynthesis</keyword>
<evidence type="ECO:0000256" key="10">
    <source>
        <dbReference type="ARBA" id="ARBA00023141"/>
    </source>
</evidence>
<dbReference type="InterPro" id="IPR027544">
    <property type="entry name" value="Shikimate_kinase_2"/>
</dbReference>
<dbReference type="HAMAP" id="MF_01269">
    <property type="entry name" value="Shikimate_kinase_2"/>
    <property type="match status" value="1"/>
</dbReference>
<comment type="pathway">
    <text evidence="1 12">Metabolic intermediate biosynthesis; chorismate biosynthesis; chorismate from D-erythrose 4-phosphate and phosphoenolpyruvate: step 5/7.</text>
</comment>
<dbReference type="NCBIfam" id="NF002988">
    <property type="entry name" value="PRK03731.1"/>
    <property type="match status" value="1"/>
</dbReference>
<feature type="region of interest" description="LID domain" evidence="12">
    <location>
        <begin position="112"/>
        <end position="126"/>
    </location>
</feature>
<feature type="binding site" evidence="12">
    <location>
        <position position="34"/>
    </location>
    <ligand>
        <name>substrate</name>
    </ligand>
</feature>
<protein>
    <recommendedName>
        <fullName evidence="12">Shikimate kinase 2</fullName>
        <shortName evidence="12">SK 2</shortName>
        <ecNumber evidence="12">2.7.1.71</ecNumber>
    </recommendedName>
</protein>
<keyword evidence="6 12" id="KW-0547">Nucleotide-binding</keyword>
<dbReference type="GO" id="GO:0004765">
    <property type="term" value="F:shikimate kinase activity"/>
    <property type="evidence" value="ECO:0007669"/>
    <property type="project" value="UniProtKB-UniRule"/>
</dbReference>
<dbReference type="InterPro" id="IPR031322">
    <property type="entry name" value="Shikimate/glucono_kinase"/>
</dbReference>
<accession>K6VZB2</accession>
<proteinExistence type="inferred from homology"/>
<dbReference type="GO" id="GO:0005524">
    <property type="term" value="F:ATP binding"/>
    <property type="evidence" value="ECO:0007669"/>
    <property type="project" value="UniProtKB-UniRule"/>
</dbReference>
<dbReference type="PROSITE" id="PS01128">
    <property type="entry name" value="SHIKIMATE_KINASE"/>
    <property type="match status" value="1"/>
</dbReference>
<reference evidence="13 14" key="1">
    <citation type="journal article" date="2012" name="J. Bacteriol.">
        <title>Complete genome sequence of the B12-producing Shimwellia blattae strain DSM 4481, isolated from a cockroach.</title>
        <authorList>
            <person name="Brzuszkiewicz E."/>
            <person name="Waschkowitz T."/>
            <person name="Wiezer A."/>
            <person name="Daniel R."/>
        </authorList>
    </citation>
    <scope>NUCLEOTIDE SEQUENCE [LARGE SCALE GENOMIC DNA]</scope>
    <source>
        <strain evidence="14">ATCC 29907 / DSM 4481 / JCM 1650 / NBRC 105725 / CDC 9005-74</strain>
    </source>
</reference>
<evidence type="ECO:0000256" key="6">
    <source>
        <dbReference type="ARBA" id="ARBA00022741"/>
    </source>
</evidence>
<dbReference type="RefSeq" id="WP_002443045.1">
    <property type="nucleotide sequence ID" value="NC_017910.1"/>
</dbReference>
<dbReference type="HOGENOM" id="CLU_057607_4_3_6"/>
<comment type="domain">
    <text evidence="12">The LID domain closes over the active site upon ATP binding.</text>
</comment>
<comment type="subcellular location">
    <subcellularLocation>
        <location evidence="12">Cytoplasm</location>
    </subcellularLocation>
</comment>
<evidence type="ECO:0000256" key="4">
    <source>
        <dbReference type="ARBA" id="ARBA00022679"/>
    </source>
</evidence>
<dbReference type="InterPro" id="IPR000623">
    <property type="entry name" value="Shikimate_kinase/TSH1"/>
</dbReference>
<dbReference type="AlphaFoldDB" id="I2BBV2"/>
<evidence type="ECO:0000256" key="2">
    <source>
        <dbReference type="ARBA" id="ARBA00022490"/>
    </source>
</evidence>
<dbReference type="EC" id="2.7.1.71" evidence="12"/>
<evidence type="ECO:0000256" key="8">
    <source>
        <dbReference type="ARBA" id="ARBA00022840"/>
    </source>
</evidence>
<evidence type="ECO:0000256" key="5">
    <source>
        <dbReference type="ARBA" id="ARBA00022723"/>
    </source>
</evidence>
<comment type="catalytic activity">
    <reaction evidence="11 12">
        <text>shikimate + ATP = 3-phosphoshikimate + ADP + H(+)</text>
        <dbReference type="Rhea" id="RHEA:13121"/>
        <dbReference type="ChEBI" id="CHEBI:15378"/>
        <dbReference type="ChEBI" id="CHEBI:30616"/>
        <dbReference type="ChEBI" id="CHEBI:36208"/>
        <dbReference type="ChEBI" id="CHEBI:145989"/>
        <dbReference type="ChEBI" id="CHEBI:456216"/>
        <dbReference type="EC" id="2.7.1.71"/>
    </reaction>
</comment>
<dbReference type="HAMAP" id="MF_00109">
    <property type="entry name" value="Shikimate_kinase"/>
    <property type="match status" value="1"/>
</dbReference>
<dbReference type="Pfam" id="PF01202">
    <property type="entry name" value="SKI"/>
    <property type="match status" value="1"/>
</dbReference>
<dbReference type="eggNOG" id="COG0703">
    <property type="taxonomic scope" value="Bacteria"/>
</dbReference>
<dbReference type="PANTHER" id="PTHR21087">
    <property type="entry name" value="SHIKIMATE KINASE"/>
    <property type="match status" value="1"/>
</dbReference>
<dbReference type="PANTHER" id="PTHR21087:SF21">
    <property type="entry name" value="SHIKIMATE KINASE 2"/>
    <property type="match status" value="1"/>
</dbReference>
<dbReference type="UniPathway" id="UPA00053">
    <property type="reaction ID" value="UER00088"/>
</dbReference>
<dbReference type="STRING" id="630626.EBL_c29360"/>
<feature type="binding site" evidence="12">
    <location>
        <position position="120"/>
    </location>
    <ligand>
        <name>ATP</name>
        <dbReference type="ChEBI" id="CHEBI:30616"/>
    </ligand>
</feature>
<dbReference type="PATRIC" id="fig|630626.3.peg.2857"/>
<dbReference type="GO" id="GO:0009423">
    <property type="term" value="P:chorismate biosynthetic process"/>
    <property type="evidence" value="ECO:0007669"/>
    <property type="project" value="UniProtKB-UniRule"/>
</dbReference>
<feature type="binding site" evidence="12">
    <location>
        <begin position="12"/>
        <end position="17"/>
    </location>
    <ligand>
        <name>ATP</name>
        <dbReference type="ChEBI" id="CHEBI:30616"/>
    </ligand>
</feature>
<comment type="cofactor">
    <cofactor evidence="12">
        <name>Mg(2+)</name>
        <dbReference type="ChEBI" id="CHEBI:18420"/>
    </cofactor>
    <text evidence="12">Binds 1 Mg(2+) ion per subunit.</text>
</comment>
<keyword evidence="14" id="KW-1185">Reference proteome</keyword>
<dbReference type="OrthoDB" id="9800332at2"/>
<evidence type="ECO:0000256" key="1">
    <source>
        <dbReference type="ARBA" id="ARBA00004842"/>
    </source>
</evidence>
<dbReference type="Gene3D" id="3.40.50.300">
    <property type="entry name" value="P-loop containing nucleotide triphosphate hydrolases"/>
    <property type="match status" value="1"/>
</dbReference>
<evidence type="ECO:0000256" key="11">
    <source>
        <dbReference type="ARBA" id="ARBA00048567"/>
    </source>
</evidence>
<dbReference type="EMBL" id="CP001560">
    <property type="protein sequence ID" value="AFJ48006.1"/>
    <property type="molecule type" value="Genomic_DNA"/>
</dbReference>
<keyword evidence="9 12" id="KW-0460">Magnesium</keyword>
<feature type="binding site" evidence="12">
    <location>
        <position position="32"/>
    </location>
    <ligand>
        <name>Mg(2+)</name>
        <dbReference type="ChEBI" id="CHEBI:18420"/>
    </ligand>
</feature>
<dbReference type="CDD" id="cd00464">
    <property type="entry name" value="SK"/>
    <property type="match status" value="1"/>
</dbReference>
<keyword evidence="2 12" id="KW-0963">Cytoplasm</keyword>
<dbReference type="Proteomes" id="UP000001955">
    <property type="component" value="Chromosome"/>
</dbReference>
<comment type="subunit">
    <text evidence="12">Monomer.</text>
</comment>
<dbReference type="InterPro" id="IPR023000">
    <property type="entry name" value="Shikimate_kinase_CS"/>
</dbReference>
<keyword evidence="7 12" id="KW-0418">Kinase</keyword>
<feature type="binding site" evidence="12">
    <location>
        <position position="58"/>
    </location>
    <ligand>
        <name>substrate</name>
    </ligand>
</feature>
<dbReference type="GO" id="GO:0008652">
    <property type="term" value="P:amino acid biosynthetic process"/>
    <property type="evidence" value="ECO:0007669"/>
    <property type="project" value="UniProtKB-KW"/>
</dbReference>
<dbReference type="GO" id="GO:0000287">
    <property type="term" value="F:magnesium ion binding"/>
    <property type="evidence" value="ECO:0007669"/>
    <property type="project" value="UniProtKB-UniRule"/>
</dbReference>
<feature type="binding site" evidence="12">
    <location>
        <position position="139"/>
    </location>
    <ligand>
        <name>substrate</name>
    </ligand>
</feature>
<keyword evidence="3 12" id="KW-0028">Amino-acid biosynthesis</keyword>
<evidence type="ECO:0000313" key="14">
    <source>
        <dbReference type="Proteomes" id="UP000001955"/>
    </source>
</evidence>
<evidence type="ECO:0000256" key="7">
    <source>
        <dbReference type="ARBA" id="ARBA00022777"/>
    </source>
</evidence>
<keyword evidence="4 12" id="KW-0808">Transferase</keyword>
<accession>I2BBV2</accession>
<sequence>MTQPVFLVGARGCGKTTTGNALARALGFRFTDTDLWLLETTHMTVAEMVERDGWPGFRRRESEALRAVTVPGTVVATGGGIVLAEENRQFMRDNGQVIYLRAPAHILASRLAAFPEEDQRPTLTGRPITDEMAEVLAARDALYRQVAHHVIDADRAPEQVVESILESLRYARAS</sequence>
<comment type="function">
    <text evidence="12">Catalyzes the specific phosphorylation of the 3-hydroxyl group of shikimic acid using ATP as a cosubstrate.</text>
</comment>
<name>I2BBV2_SHIBC</name>
<comment type="similarity">
    <text evidence="12">Belongs to the shikimate kinase family. AroL subfamily.</text>
</comment>
<evidence type="ECO:0000256" key="9">
    <source>
        <dbReference type="ARBA" id="ARBA00022842"/>
    </source>
</evidence>
<dbReference type="GO" id="GO:0005829">
    <property type="term" value="C:cytosol"/>
    <property type="evidence" value="ECO:0007669"/>
    <property type="project" value="TreeGrafter"/>
</dbReference>
<dbReference type="InterPro" id="IPR027417">
    <property type="entry name" value="P-loop_NTPase"/>
</dbReference>
<dbReference type="SUPFAM" id="SSF52540">
    <property type="entry name" value="P-loop containing nucleoside triphosphate hydrolases"/>
    <property type="match status" value="1"/>
</dbReference>
<evidence type="ECO:0000313" key="13">
    <source>
        <dbReference type="EMBL" id="AFJ48006.1"/>
    </source>
</evidence>
<dbReference type="KEGG" id="ebt:EBL_c29360"/>
<feature type="binding site" evidence="12">
    <location>
        <position position="79"/>
    </location>
    <ligand>
        <name>substrate</name>
    </ligand>
</feature>
<dbReference type="PRINTS" id="PR01100">
    <property type="entry name" value="SHIKIMTKNASE"/>
</dbReference>
<dbReference type="GO" id="GO:0009073">
    <property type="term" value="P:aromatic amino acid family biosynthetic process"/>
    <property type="evidence" value="ECO:0007669"/>
    <property type="project" value="UniProtKB-KW"/>
</dbReference>
<keyword evidence="8 12" id="KW-0067">ATP-binding</keyword>
<organism evidence="13 14">
    <name type="scientific">Shimwellia blattae (strain ATCC 29907 / DSM 4481 / JCM 1650 / NBRC 105725 / CDC 9005-74)</name>
    <name type="common">Escherichia blattae</name>
    <dbReference type="NCBI Taxonomy" id="630626"/>
    <lineage>
        <taxon>Bacteria</taxon>
        <taxon>Pseudomonadati</taxon>
        <taxon>Pseudomonadota</taxon>
        <taxon>Gammaproteobacteria</taxon>
        <taxon>Enterobacterales</taxon>
        <taxon>Enterobacteriaceae</taxon>
        <taxon>Shimwellia</taxon>
    </lineage>
</organism>
<comment type="caution">
    <text evidence="12">Lacks conserved residue(s) required for the propagation of feature annotation.</text>
</comment>
<gene>
    <name evidence="12 13" type="primary">aroL</name>
    <name evidence="13" type="ordered locus">EBL_c29360</name>
</gene>